<dbReference type="AlphaFoldDB" id="L5LUV0"/>
<evidence type="ECO:0000313" key="4">
    <source>
        <dbReference type="Proteomes" id="UP000010556"/>
    </source>
</evidence>
<proteinExistence type="predicted"/>
<evidence type="ECO:0000256" key="2">
    <source>
        <dbReference type="SAM" id="SignalP"/>
    </source>
</evidence>
<feature type="signal peptide" evidence="2">
    <location>
        <begin position="1"/>
        <end position="24"/>
    </location>
</feature>
<name>L5LUV0_MYODS</name>
<sequence length="298" mass="31852">MWRSWALGQQLLAIGSARLGALEAQCPDGAAAVDDLNLGHVLQTTAVSACAVIRSSSSPPSTTLLLCLPPPPSTPLLMCLRILSRGHWEACLIDIAPDSEIIPTVPLREGLNRQCFVCTDLLYCSCETGLPQKQSIPPNPPPPTNHRAVNPWNAAGCGALAPMLMQAPAPFGSYSPPQPCPITSSKRELYCPSSQVFADLTFCRNVTLAIADFGRLPLAPSCTFCAGGVNDLNIWPMASSYFAAMTALKHMGENCERVRSKEASRAFRLMGPPGGEATAHMPTSLGFQNNEEVLEPHD</sequence>
<gene>
    <name evidence="3" type="ORF">MDA_GLEAN10017185</name>
</gene>
<reference evidence="4" key="1">
    <citation type="journal article" date="2013" name="Science">
        <title>Comparative analysis of bat genomes provides insight into the evolution of flight and immunity.</title>
        <authorList>
            <person name="Zhang G."/>
            <person name="Cowled C."/>
            <person name="Shi Z."/>
            <person name="Huang Z."/>
            <person name="Bishop-Lilly K.A."/>
            <person name="Fang X."/>
            <person name="Wynne J.W."/>
            <person name="Xiong Z."/>
            <person name="Baker M.L."/>
            <person name="Zhao W."/>
            <person name="Tachedjian M."/>
            <person name="Zhu Y."/>
            <person name="Zhou P."/>
            <person name="Jiang X."/>
            <person name="Ng J."/>
            <person name="Yang L."/>
            <person name="Wu L."/>
            <person name="Xiao J."/>
            <person name="Feng Y."/>
            <person name="Chen Y."/>
            <person name="Sun X."/>
            <person name="Zhang Y."/>
            <person name="Marsh G.A."/>
            <person name="Crameri G."/>
            <person name="Broder C.C."/>
            <person name="Frey K.G."/>
            <person name="Wang L.F."/>
            <person name="Wang J."/>
        </authorList>
    </citation>
    <scope>NUCLEOTIDE SEQUENCE [LARGE SCALE GENOMIC DNA]</scope>
</reference>
<dbReference type="Proteomes" id="UP000010556">
    <property type="component" value="Unassembled WGS sequence"/>
</dbReference>
<evidence type="ECO:0000256" key="1">
    <source>
        <dbReference type="SAM" id="MobiDB-lite"/>
    </source>
</evidence>
<keyword evidence="4" id="KW-1185">Reference proteome</keyword>
<dbReference type="EMBL" id="KB107231">
    <property type="protein sequence ID" value="ELK30209.1"/>
    <property type="molecule type" value="Genomic_DNA"/>
</dbReference>
<protein>
    <submittedName>
        <fullName evidence="3">Uncharacterized protein</fullName>
    </submittedName>
</protein>
<organism evidence="3 4">
    <name type="scientific">Myotis davidii</name>
    <name type="common">David's myotis</name>
    <dbReference type="NCBI Taxonomy" id="225400"/>
    <lineage>
        <taxon>Eukaryota</taxon>
        <taxon>Metazoa</taxon>
        <taxon>Chordata</taxon>
        <taxon>Craniata</taxon>
        <taxon>Vertebrata</taxon>
        <taxon>Euteleostomi</taxon>
        <taxon>Mammalia</taxon>
        <taxon>Eutheria</taxon>
        <taxon>Laurasiatheria</taxon>
        <taxon>Chiroptera</taxon>
        <taxon>Yangochiroptera</taxon>
        <taxon>Vespertilionidae</taxon>
        <taxon>Myotis</taxon>
    </lineage>
</organism>
<evidence type="ECO:0000313" key="3">
    <source>
        <dbReference type="EMBL" id="ELK30209.1"/>
    </source>
</evidence>
<feature type="region of interest" description="Disordered" evidence="1">
    <location>
        <begin position="278"/>
        <end position="298"/>
    </location>
</feature>
<feature type="chain" id="PRO_5003970677" evidence="2">
    <location>
        <begin position="25"/>
        <end position="298"/>
    </location>
</feature>
<accession>L5LUV0</accession>
<keyword evidence="2" id="KW-0732">Signal</keyword>